<feature type="transmembrane region" description="Helical" evidence="1">
    <location>
        <begin position="280"/>
        <end position="302"/>
    </location>
</feature>
<keyword evidence="4" id="KW-1185">Reference proteome</keyword>
<keyword evidence="3" id="KW-0808">Transferase</keyword>
<dbReference type="OrthoDB" id="9811884at2"/>
<feature type="domain" description="Glycosyltransferase 2-like" evidence="2">
    <location>
        <begin position="2"/>
        <end position="132"/>
    </location>
</feature>
<dbReference type="Pfam" id="PF00535">
    <property type="entry name" value="Glycos_transf_2"/>
    <property type="match status" value="1"/>
</dbReference>
<keyword evidence="1" id="KW-1133">Transmembrane helix</keyword>
<protein>
    <submittedName>
        <fullName evidence="3">Glycosyl transferase family 2</fullName>
    </submittedName>
</protein>
<feature type="transmembrane region" description="Helical" evidence="1">
    <location>
        <begin position="314"/>
        <end position="331"/>
    </location>
</feature>
<dbReference type="InterPro" id="IPR029044">
    <property type="entry name" value="Nucleotide-diphossugar_trans"/>
</dbReference>
<dbReference type="InterPro" id="IPR001173">
    <property type="entry name" value="Glyco_trans_2-like"/>
</dbReference>
<sequence length="352" mass="39601">MILIPAFEPDRTLISLIDNIKKLMTQLGEEFSILVVDDGSKTEKSKQVFQELIARGVEVQVHDINKGKGAALKSGLAEAKRRGLDFVVTADADGQHAPEDIIRVLKAGNLKGDTVILGKREFDSNTPFRSRFGNILTAYIFHLLHGQLIKDTQTGLRYIPKSCFDDLLKINKDRYDFELSALILFAKSQKLQELEIKTIYEPGNPSSHFRKIRDSAKIYAVLFRGGIVSLTLALIDFLTFHIVEQLTSSTITSVITARIIGTFGYFFMARGFVYNATERLFIPLLKYVTLVIINIALLVPLIDTAKALLNWPKTAAYILFTFILFIFNFYIQKLLVFNEGGVMSPKINGNEK</sequence>
<dbReference type="CDD" id="cd04179">
    <property type="entry name" value="DPM_DPG-synthase_like"/>
    <property type="match status" value="1"/>
</dbReference>
<dbReference type="EMBL" id="SLZQ01000011">
    <property type="protein sequence ID" value="TCS35091.1"/>
    <property type="molecule type" value="Genomic_DNA"/>
</dbReference>
<feature type="transmembrane region" description="Helical" evidence="1">
    <location>
        <begin position="249"/>
        <end position="268"/>
    </location>
</feature>
<accession>A0A4R3HSJ4</accession>
<dbReference type="SUPFAM" id="SSF53448">
    <property type="entry name" value="Nucleotide-diphospho-sugar transferases"/>
    <property type="match status" value="1"/>
</dbReference>
<feature type="transmembrane region" description="Helical" evidence="1">
    <location>
        <begin position="218"/>
        <end position="243"/>
    </location>
</feature>
<evidence type="ECO:0000256" key="1">
    <source>
        <dbReference type="SAM" id="Phobius"/>
    </source>
</evidence>
<keyword evidence="1" id="KW-0812">Transmembrane</keyword>
<evidence type="ECO:0000259" key="2">
    <source>
        <dbReference type="Pfam" id="PF00535"/>
    </source>
</evidence>
<reference evidence="3 4" key="1">
    <citation type="submission" date="2019-03" db="EMBL/GenBank/DDBJ databases">
        <title>Genomic Encyclopedia of Type Strains, Phase IV (KMG-IV): sequencing the most valuable type-strain genomes for metagenomic binning, comparative biology and taxonomic classification.</title>
        <authorList>
            <person name="Goeker M."/>
        </authorList>
    </citation>
    <scope>NUCLEOTIDE SEQUENCE [LARGE SCALE GENOMIC DNA]</scope>
    <source>
        <strain evidence="3 4">DSM 7445</strain>
    </source>
</reference>
<dbReference type="Gene3D" id="3.90.550.10">
    <property type="entry name" value="Spore Coat Polysaccharide Biosynthesis Protein SpsA, Chain A"/>
    <property type="match status" value="1"/>
</dbReference>
<organism evidence="3 4">
    <name type="scientific">Paucimonas lemoignei</name>
    <name type="common">Pseudomonas lemoignei</name>
    <dbReference type="NCBI Taxonomy" id="29443"/>
    <lineage>
        <taxon>Bacteria</taxon>
        <taxon>Pseudomonadati</taxon>
        <taxon>Pseudomonadota</taxon>
        <taxon>Betaproteobacteria</taxon>
        <taxon>Burkholderiales</taxon>
        <taxon>Burkholderiaceae</taxon>
        <taxon>Paucimonas</taxon>
    </lineage>
</organism>
<dbReference type="PANTHER" id="PTHR48090:SF7">
    <property type="entry name" value="RFBJ PROTEIN"/>
    <property type="match status" value="1"/>
</dbReference>
<proteinExistence type="predicted"/>
<gene>
    <name evidence="3" type="ORF">EDC30_1114</name>
</gene>
<dbReference type="RefSeq" id="WP_132259679.1">
    <property type="nucleotide sequence ID" value="NZ_SLZQ01000011.1"/>
</dbReference>
<comment type="caution">
    <text evidence="3">The sequence shown here is derived from an EMBL/GenBank/DDBJ whole genome shotgun (WGS) entry which is preliminary data.</text>
</comment>
<dbReference type="PANTHER" id="PTHR48090">
    <property type="entry name" value="UNDECAPRENYL-PHOSPHATE 4-DEOXY-4-FORMAMIDO-L-ARABINOSE TRANSFERASE-RELATED"/>
    <property type="match status" value="1"/>
</dbReference>
<dbReference type="Proteomes" id="UP000295382">
    <property type="component" value="Unassembled WGS sequence"/>
</dbReference>
<keyword evidence="1" id="KW-0472">Membrane</keyword>
<name>A0A4R3HSJ4_PAULE</name>
<evidence type="ECO:0000313" key="3">
    <source>
        <dbReference type="EMBL" id="TCS35091.1"/>
    </source>
</evidence>
<evidence type="ECO:0000313" key="4">
    <source>
        <dbReference type="Proteomes" id="UP000295382"/>
    </source>
</evidence>
<dbReference type="AlphaFoldDB" id="A0A4R3HSJ4"/>
<dbReference type="GO" id="GO:0016740">
    <property type="term" value="F:transferase activity"/>
    <property type="evidence" value="ECO:0007669"/>
    <property type="project" value="UniProtKB-KW"/>
</dbReference>
<dbReference type="InterPro" id="IPR050256">
    <property type="entry name" value="Glycosyltransferase_2"/>
</dbReference>